<comment type="similarity">
    <text evidence="2">Belongs to the GSP M family.</text>
</comment>
<keyword evidence="3" id="KW-0813">Transport</keyword>
<keyword evidence="5" id="KW-0997">Cell inner membrane</keyword>
<feature type="transmembrane region" description="Helical" evidence="10">
    <location>
        <begin position="14"/>
        <end position="33"/>
    </location>
</feature>
<evidence type="ECO:0000313" key="12">
    <source>
        <dbReference type="Proteomes" id="UP001615550"/>
    </source>
</evidence>
<evidence type="ECO:0000256" key="8">
    <source>
        <dbReference type="ARBA" id="ARBA00022989"/>
    </source>
</evidence>
<evidence type="ECO:0000256" key="4">
    <source>
        <dbReference type="ARBA" id="ARBA00022475"/>
    </source>
</evidence>
<dbReference type="RefSeq" id="WP_400186821.1">
    <property type="nucleotide sequence ID" value="NZ_JBGORX010000001.1"/>
</dbReference>
<evidence type="ECO:0000256" key="2">
    <source>
        <dbReference type="ARBA" id="ARBA00010637"/>
    </source>
</evidence>
<evidence type="ECO:0000256" key="10">
    <source>
        <dbReference type="SAM" id="Phobius"/>
    </source>
</evidence>
<proteinExistence type="inferred from homology"/>
<dbReference type="Gene3D" id="3.30.1360.100">
    <property type="entry name" value="General secretion pathway protein M, EpsM"/>
    <property type="match status" value="1"/>
</dbReference>
<reference evidence="11 12" key="1">
    <citation type="submission" date="2024-08" db="EMBL/GenBank/DDBJ databases">
        <title>Draft Genome Sequence of Legionella lytica strain DSB2004, Isolated From a Fire Sprinkler System.</title>
        <authorList>
            <person name="Everhart A.D."/>
            <person name="Kidane D.T."/>
            <person name="Farone A.L."/>
            <person name="Farone M.B."/>
        </authorList>
    </citation>
    <scope>NUCLEOTIDE SEQUENCE [LARGE SCALE GENOMIC DNA]</scope>
    <source>
        <strain evidence="11 12">DSB2004</strain>
    </source>
</reference>
<dbReference type="EMBL" id="JBGORX010000001">
    <property type="protein sequence ID" value="MFJ1267996.1"/>
    <property type="molecule type" value="Genomic_DNA"/>
</dbReference>
<keyword evidence="6 10" id="KW-0812">Transmembrane</keyword>
<gene>
    <name evidence="11" type="primary">lspM</name>
    <name evidence="11" type="synonym">gspM</name>
    <name evidence="11" type="ORF">ACD661_05450</name>
</gene>
<dbReference type="InterPro" id="IPR023229">
    <property type="entry name" value="T2SS_M_periplasmic_sf"/>
</dbReference>
<keyword evidence="8 10" id="KW-1133">Transmembrane helix</keyword>
<keyword evidence="7" id="KW-0653">Protein transport</keyword>
<dbReference type="Proteomes" id="UP001615550">
    <property type="component" value="Unassembled WGS sequence"/>
</dbReference>
<keyword evidence="9 10" id="KW-0472">Membrane</keyword>
<dbReference type="SUPFAM" id="SSF103054">
    <property type="entry name" value="General secretion pathway protein M, EpsM"/>
    <property type="match status" value="1"/>
</dbReference>
<organism evidence="11 12">
    <name type="scientific">Legionella lytica</name>
    <dbReference type="NCBI Taxonomy" id="96232"/>
    <lineage>
        <taxon>Bacteria</taxon>
        <taxon>Pseudomonadati</taxon>
        <taxon>Pseudomonadota</taxon>
        <taxon>Gammaproteobacteria</taxon>
        <taxon>Legionellales</taxon>
        <taxon>Legionellaceae</taxon>
        <taxon>Legionella</taxon>
    </lineage>
</organism>
<protein>
    <submittedName>
        <fullName evidence="11">GspM family type II secretion system protein LspM</fullName>
    </submittedName>
</protein>
<keyword evidence="12" id="KW-1185">Reference proteome</keyword>
<name>A0ABW8D5M2_9GAMM</name>
<evidence type="ECO:0000256" key="9">
    <source>
        <dbReference type="ARBA" id="ARBA00023136"/>
    </source>
</evidence>
<evidence type="ECO:0000256" key="3">
    <source>
        <dbReference type="ARBA" id="ARBA00022448"/>
    </source>
</evidence>
<accession>A0ABW8D5M2</accession>
<evidence type="ECO:0000256" key="6">
    <source>
        <dbReference type="ARBA" id="ARBA00022692"/>
    </source>
</evidence>
<comment type="subcellular location">
    <subcellularLocation>
        <location evidence="1">Cell inner membrane</location>
        <topology evidence="1">Single-pass membrane protein</topology>
    </subcellularLocation>
</comment>
<evidence type="ECO:0000313" key="11">
    <source>
        <dbReference type="EMBL" id="MFJ1267996.1"/>
    </source>
</evidence>
<dbReference type="InterPro" id="IPR007690">
    <property type="entry name" value="T2SS_GspM"/>
</dbReference>
<comment type="caution">
    <text evidence="11">The sequence shown here is derived from an EMBL/GenBank/DDBJ whole genome shotgun (WGS) entry which is preliminary data.</text>
</comment>
<evidence type="ECO:0000256" key="7">
    <source>
        <dbReference type="ARBA" id="ARBA00022927"/>
    </source>
</evidence>
<evidence type="ECO:0000256" key="1">
    <source>
        <dbReference type="ARBA" id="ARBA00004377"/>
    </source>
</evidence>
<dbReference type="Pfam" id="PF04612">
    <property type="entry name" value="T2SSM"/>
    <property type="match status" value="1"/>
</dbReference>
<evidence type="ECO:0000256" key="5">
    <source>
        <dbReference type="ARBA" id="ARBA00022519"/>
    </source>
</evidence>
<sequence>MRAYLSSLNERERWMVIGAAVCLILYCYYIFLYSPLSRQVSQKSTQLVEKITTLDWMNKVKEQNLRPKSKESLDNSQLLTILATQLKEHALQKFPYQLQQTGSGDIQLTFETVPFNLFVTWLTKINERYSLTIKQFNAEKTPTAGVARVMILVSAA</sequence>
<keyword evidence="4" id="KW-1003">Cell membrane</keyword>